<gene>
    <name evidence="2" type="ORF">RhiirA1_476869</name>
    <name evidence="1" type="ORF">RhiirA5_438793</name>
</gene>
<dbReference type="Proteomes" id="UP000232722">
    <property type="component" value="Unassembled WGS sequence"/>
</dbReference>
<dbReference type="OrthoDB" id="2347715at2759"/>
<dbReference type="VEuPathDB" id="FungiDB:RhiirA1_476869"/>
<dbReference type="AlphaFoldDB" id="A0A2I1FLN4"/>
<reference evidence="2 3" key="3">
    <citation type="submission" date="2017-10" db="EMBL/GenBank/DDBJ databases">
        <title>Extensive intraspecific genome diversity in a model arbuscular mycorrhizal fungus.</title>
        <authorList>
            <person name="Chen E.C.H."/>
            <person name="Morin E."/>
            <person name="Baudet D."/>
            <person name="Noel J."/>
            <person name="Ndikumana S."/>
            <person name="Charron P."/>
            <person name="St-Onge C."/>
            <person name="Giorgi J."/>
            <person name="Grigoriev I.V."/>
            <person name="Roux C."/>
            <person name="Martin F.M."/>
            <person name="Corradi N."/>
        </authorList>
    </citation>
    <scope>NUCLEOTIDE SEQUENCE [LARGE SCALE GENOMIC DNA]</scope>
    <source>
        <strain evidence="2 3">A1</strain>
    </source>
</reference>
<evidence type="ECO:0000313" key="2">
    <source>
        <dbReference type="EMBL" id="PKC54673.1"/>
    </source>
</evidence>
<proteinExistence type="predicted"/>
<evidence type="ECO:0000313" key="1">
    <source>
        <dbReference type="EMBL" id="PKB94432.1"/>
    </source>
</evidence>
<protein>
    <submittedName>
        <fullName evidence="1">Uncharacterized protein</fullName>
    </submittedName>
</protein>
<dbReference type="EMBL" id="LLXJ01006078">
    <property type="protein sequence ID" value="PKB94432.1"/>
    <property type="molecule type" value="Genomic_DNA"/>
</dbReference>
<accession>A0A2I1FLN4</accession>
<dbReference type="Proteomes" id="UP000232688">
    <property type="component" value="Unassembled WGS sequence"/>
</dbReference>
<sequence length="118" mass="13814">MSLHIFTFSMRLKIIDVQVALFTELVHKKLLASLQENNIINNIVNKRLFSLRMLSLFKYNEKIKKYVHVKKAIHPKDRTIFDFMIRLPNDELEIAENPLLIVSKLEAKGCNDTNDETT</sequence>
<reference evidence="2 3" key="4">
    <citation type="submission" date="2017-10" db="EMBL/GenBank/DDBJ databases">
        <title>Genome analyses suggest a sexual origin of heterokaryosis in a supposedly ancient asexual fungus.</title>
        <authorList>
            <person name="Corradi N."/>
            <person name="Sedzielewska K."/>
            <person name="Noel J."/>
            <person name="Charron P."/>
            <person name="Farinelli L."/>
            <person name="Marton T."/>
            <person name="Kruger M."/>
            <person name="Pelin A."/>
            <person name="Brachmann A."/>
            <person name="Corradi N."/>
        </authorList>
    </citation>
    <scope>NUCLEOTIDE SEQUENCE [LARGE SCALE GENOMIC DNA]</scope>
    <source>
        <strain evidence="2 3">A1</strain>
    </source>
</reference>
<name>A0A2I1FLN4_9GLOM</name>
<evidence type="ECO:0000313" key="3">
    <source>
        <dbReference type="Proteomes" id="UP000232688"/>
    </source>
</evidence>
<dbReference type="EMBL" id="LLXH01003070">
    <property type="protein sequence ID" value="PKC54673.1"/>
    <property type="molecule type" value="Genomic_DNA"/>
</dbReference>
<evidence type="ECO:0000313" key="4">
    <source>
        <dbReference type="Proteomes" id="UP000232722"/>
    </source>
</evidence>
<comment type="caution">
    <text evidence="1">The sequence shown here is derived from an EMBL/GenBank/DDBJ whole genome shotgun (WGS) entry which is preliminary data.</text>
</comment>
<reference evidence="1 4" key="1">
    <citation type="submission" date="2016-04" db="EMBL/GenBank/DDBJ databases">
        <title>Genome analyses suggest a sexual origin of heterokaryosis in a supposedly ancient asexual fungus.</title>
        <authorList>
            <person name="Ropars J."/>
            <person name="Sedzielewska K."/>
            <person name="Noel J."/>
            <person name="Charron P."/>
            <person name="Farinelli L."/>
            <person name="Marton T."/>
            <person name="Kruger M."/>
            <person name="Pelin A."/>
            <person name="Brachmann A."/>
            <person name="Corradi N."/>
        </authorList>
    </citation>
    <scope>NUCLEOTIDE SEQUENCE [LARGE SCALE GENOMIC DNA]</scope>
    <source>
        <strain evidence="1 4">A5</strain>
    </source>
</reference>
<organism evidence="1 4">
    <name type="scientific">Rhizophagus irregularis</name>
    <dbReference type="NCBI Taxonomy" id="588596"/>
    <lineage>
        <taxon>Eukaryota</taxon>
        <taxon>Fungi</taxon>
        <taxon>Fungi incertae sedis</taxon>
        <taxon>Mucoromycota</taxon>
        <taxon>Glomeromycotina</taxon>
        <taxon>Glomeromycetes</taxon>
        <taxon>Glomerales</taxon>
        <taxon>Glomeraceae</taxon>
        <taxon>Rhizophagus</taxon>
    </lineage>
</organism>
<reference evidence="1 4" key="2">
    <citation type="submission" date="2017-09" db="EMBL/GenBank/DDBJ databases">
        <title>Extensive intraspecific genome diversity in a model arbuscular mycorrhizal fungus.</title>
        <authorList>
            <person name="Chen E.C."/>
            <person name="Morin E."/>
            <person name="Beaudet D."/>
            <person name="Noel J."/>
            <person name="Ndikumana S."/>
            <person name="Charron P."/>
            <person name="St-Onge C."/>
            <person name="Giorgi J."/>
            <person name="Grigoriev I.V."/>
            <person name="Roux C."/>
            <person name="Martin F.M."/>
            <person name="Corradi N."/>
        </authorList>
    </citation>
    <scope>NUCLEOTIDE SEQUENCE [LARGE SCALE GENOMIC DNA]</scope>
    <source>
        <strain evidence="1 4">A5</strain>
    </source>
</reference>